<dbReference type="GO" id="GO:0005524">
    <property type="term" value="F:ATP binding"/>
    <property type="evidence" value="ECO:0007669"/>
    <property type="project" value="UniProtKB-KW"/>
</dbReference>
<evidence type="ECO:0000256" key="3">
    <source>
        <dbReference type="ARBA" id="ARBA00023125"/>
    </source>
</evidence>
<keyword evidence="1" id="KW-0547">Nucleotide-binding</keyword>
<dbReference type="InterPro" id="IPR036187">
    <property type="entry name" value="DNA_mismatch_repair_MutS_sf"/>
</dbReference>
<dbReference type="Pfam" id="PF00488">
    <property type="entry name" value="MutS_V"/>
    <property type="match status" value="1"/>
</dbReference>
<evidence type="ECO:0000313" key="6">
    <source>
        <dbReference type="EMBL" id="GAK60764.1"/>
    </source>
</evidence>
<dbReference type="SMART" id="SM00534">
    <property type="entry name" value="MUTSac"/>
    <property type="match status" value="1"/>
</dbReference>
<keyword evidence="7" id="KW-1185">Reference proteome</keyword>
<evidence type="ECO:0000313" key="7">
    <source>
        <dbReference type="Proteomes" id="UP000030661"/>
    </source>
</evidence>
<dbReference type="InterPro" id="IPR045076">
    <property type="entry name" value="MutS"/>
</dbReference>
<dbReference type="PANTHER" id="PTHR11361">
    <property type="entry name" value="DNA MISMATCH REPAIR PROTEIN MUTS FAMILY MEMBER"/>
    <property type="match status" value="1"/>
</dbReference>
<dbReference type="InterPro" id="IPR027417">
    <property type="entry name" value="P-loop_NTPase"/>
</dbReference>
<feature type="domain" description="DNA mismatch repair proteins mutS family" evidence="5">
    <location>
        <begin position="422"/>
        <end position="601"/>
    </location>
</feature>
<keyword evidence="4" id="KW-1133">Transmembrane helix</keyword>
<keyword evidence="4" id="KW-0472">Membrane</keyword>
<gene>
    <name evidence="6" type="ORF">U27_00662</name>
</gene>
<dbReference type="GO" id="GO:0005829">
    <property type="term" value="C:cytosol"/>
    <property type="evidence" value="ECO:0007669"/>
    <property type="project" value="TreeGrafter"/>
</dbReference>
<feature type="transmembrane region" description="Helical" evidence="4">
    <location>
        <begin position="234"/>
        <end position="253"/>
    </location>
</feature>
<dbReference type="AlphaFoldDB" id="A0A081C859"/>
<dbReference type="InterPro" id="IPR000432">
    <property type="entry name" value="DNA_mismatch_repair_MutS_C"/>
</dbReference>
<evidence type="ECO:0000256" key="1">
    <source>
        <dbReference type="ARBA" id="ARBA00022741"/>
    </source>
</evidence>
<reference evidence="6 7" key="1">
    <citation type="journal article" date="2015" name="PeerJ">
        <title>First genomic representation of candidate bacterial phylum KSB3 points to enhanced environmental sensing as a trigger of wastewater bulking.</title>
        <authorList>
            <person name="Sekiguchi Y."/>
            <person name="Ohashi A."/>
            <person name="Parks D.H."/>
            <person name="Yamauchi T."/>
            <person name="Tyson G.W."/>
            <person name="Hugenholtz P."/>
        </authorList>
    </citation>
    <scope>NUCLEOTIDE SEQUENCE [LARGE SCALE GENOMIC DNA]</scope>
</reference>
<feature type="transmembrane region" description="Helical" evidence="4">
    <location>
        <begin position="207"/>
        <end position="228"/>
    </location>
</feature>
<evidence type="ECO:0000256" key="2">
    <source>
        <dbReference type="ARBA" id="ARBA00022840"/>
    </source>
</evidence>
<dbReference type="SUPFAM" id="SSF52540">
    <property type="entry name" value="P-loop containing nucleoside triphosphate hydrolases"/>
    <property type="match status" value="1"/>
</dbReference>
<dbReference type="EMBL" id="DF820474">
    <property type="protein sequence ID" value="GAK60764.1"/>
    <property type="molecule type" value="Genomic_DNA"/>
</dbReference>
<organism evidence="6 7">
    <name type="scientific">Vecturithrix granuli</name>
    <dbReference type="NCBI Taxonomy" id="1499967"/>
    <lineage>
        <taxon>Bacteria</taxon>
        <taxon>Candidatus Moduliflexota</taxon>
        <taxon>Candidatus Vecturitrichia</taxon>
        <taxon>Candidatus Vecturitrichales</taxon>
        <taxon>Candidatus Vecturitrichaceae</taxon>
        <taxon>Candidatus Vecturithrix</taxon>
    </lineage>
</organism>
<keyword evidence="3" id="KW-0238">DNA-binding</keyword>
<keyword evidence="2" id="KW-0067">ATP-binding</keyword>
<dbReference type="Gene3D" id="1.10.1420.10">
    <property type="match status" value="1"/>
</dbReference>
<protein>
    <submittedName>
        <fullName evidence="6">DNA mismatch repair protein MutS domain protein</fullName>
    </submittedName>
</protein>
<dbReference type="GO" id="GO:0006298">
    <property type="term" value="P:mismatch repair"/>
    <property type="evidence" value="ECO:0007669"/>
    <property type="project" value="InterPro"/>
</dbReference>
<sequence length="602" mass="69174">MNNTKRQQAIKRHIRRVDAGIHKLGARRERFAKYRPAIFFLGVALTYWFGWTPLILSIGLMGIEAGYYHGIGKIMRRHQLWLDIKTTQLARMMLDWEYIPEPLGQDRDEKHPFEVDLDITGRKSLQHLLDMTISHGGSQRLGEWLLHTRPDLETITTRQQIVRELACMSRFRDKLLLNFRLASQEQLQNEKLLHWLHIHPSAPHFQWAFPLSVALAALNIILLIGYFLGWVPGFWVFSLAIYLAIYFTSMPTLKKSFDALMLLYDELDKFKTILLYLETYPYGKNIHLKRVCEPFYRSEQLPSALLKKVTWLTTAVGLRMNPLLGLFLNLVAPWDLYFSRQIEQCQQQCAVQFPEWVETWSELEAYISLANFAYLYPEYVFPEFMSNISTAEHPILQAAALGHPLLPVSQKICNDFSLDHSGKIVLLTGSNMAGKSTFLKTIGINLCLAYTGGPVNATAFQTGLFRIFSCIQIHDSVTEGFSFFYAEVKRLKVILDALRAEDSLPVLFLIDEIFKGTNSRERLIGGRAYIQYIARQPGFGVIATHDLELGQLEQQIPGLRNMHFRDAVLEGKMAFDYILRPGLCPTTNALKIMYQEGLPVDM</sequence>
<dbReference type="eggNOG" id="COG0249">
    <property type="taxonomic scope" value="Bacteria"/>
</dbReference>
<dbReference type="Proteomes" id="UP000030661">
    <property type="component" value="Unassembled WGS sequence"/>
</dbReference>
<dbReference type="STRING" id="1499967.U27_00662"/>
<name>A0A081C859_VECG1</name>
<dbReference type="HOGENOM" id="CLU_030717_0_0_0"/>
<evidence type="ECO:0000256" key="4">
    <source>
        <dbReference type="SAM" id="Phobius"/>
    </source>
</evidence>
<dbReference type="GO" id="GO:0030983">
    <property type="term" value="F:mismatched DNA binding"/>
    <property type="evidence" value="ECO:0007669"/>
    <property type="project" value="InterPro"/>
</dbReference>
<evidence type="ECO:0000259" key="5">
    <source>
        <dbReference type="SMART" id="SM00534"/>
    </source>
</evidence>
<keyword evidence="4" id="KW-0812">Transmembrane</keyword>
<dbReference type="GO" id="GO:0140664">
    <property type="term" value="F:ATP-dependent DNA damage sensor activity"/>
    <property type="evidence" value="ECO:0007669"/>
    <property type="project" value="InterPro"/>
</dbReference>
<proteinExistence type="predicted"/>
<accession>A0A081C859</accession>
<dbReference type="Gene3D" id="3.40.50.300">
    <property type="entry name" value="P-loop containing nucleotide triphosphate hydrolases"/>
    <property type="match status" value="1"/>
</dbReference>
<dbReference type="SUPFAM" id="SSF48334">
    <property type="entry name" value="DNA repair protein MutS, domain III"/>
    <property type="match status" value="1"/>
</dbReference>
<feature type="transmembrane region" description="Helical" evidence="4">
    <location>
        <begin position="31"/>
        <end position="48"/>
    </location>
</feature>
<dbReference type="PANTHER" id="PTHR11361:SF99">
    <property type="entry name" value="DNA MISMATCH REPAIR PROTEIN"/>
    <property type="match status" value="1"/>
</dbReference>